<gene>
    <name evidence="1" type="ORF">ACOLOM_LOCUS12594</name>
</gene>
<protein>
    <submittedName>
        <fullName evidence="1">11459_t:CDS:1</fullName>
    </submittedName>
</protein>
<feature type="non-terminal residue" evidence="1">
    <location>
        <position position="112"/>
    </location>
</feature>
<comment type="caution">
    <text evidence="1">The sequence shown here is derived from an EMBL/GenBank/DDBJ whole genome shotgun (WGS) entry which is preliminary data.</text>
</comment>
<accession>A0ACA9QHL9</accession>
<sequence>LPSQKDSGANIARWKFDNRKERKLEERVYKGIPDRWRTAAWYTLMERMASSYTFDAAVQARKSGQDFKRIEQLQIDYREAIDLPSTFDIQIDLDVPRTISGHVMFKTRYGMG</sequence>
<feature type="non-terminal residue" evidence="1">
    <location>
        <position position="1"/>
    </location>
</feature>
<evidence type="ECO:0000313" key="1">
    <source>
        <dbReference type="EMBL" id="CAG8748898.1"/>
    </source>
</evidence>
<dbReference type="EMBL" id="CAJVPT010052032">
    <property type="protein sequence ID" value="CAG8748898.1"/>
    <property type="molecule type" value="Genomic_DNA"/>
</dbReference>
<evidence type="ECO:0000313" key="2">
    <source>
        <dbReference type="Proteomes" id="UP000789525"/>
    </source>
</evidence>
<name>A0ACA9QHL9_9GLOM</name>
<dbReference type="Proteomes" id="UP000789525">
    <property type="component" value="Unassembled WGS sequence"/>
</dbReference>
<proteinExistence type="predicted"/>
<reference evidence="1" key="1">
    <citation type="submission" date="2021-06" db="EMBL/GenBank/DDBJ databases">
        <authorList>
            <person name="Kallberg Y."/>
            <person name="Tangrot J."/>
            <person name="Rosling A."/>
        </authorList>
    </citation>
    <scope>NUCLEOTIDE SEQUENCE</scope>
    <source>
        <strain evidence="1">CL356</strain>
    </source>
</reference>
<keyword evidence="2" id="KW-1185">Reference proteome</keyword>
<organism evidence="1 2">
    <name type="scientific">Acaulospora colombiana</name>
    <dbReference type="NCBI Taxonomy" id="27376"/>
    <lineage>
        <taxon>Eukaryota</taxon>
        <taxon>Fungi</taxon>
        <taxon>Fungi incertae sedis</taxon>
        <taxon>Mucoromycota</taxon>
        <taxon>Glomeromycotina</taxon>
        <taxon>Glomeromycetes</taxon>
        <taxon>Diversisporales</taxon>
        <taxon>Acaulosporaceae</taxon>
        <taxon>Acaulospora</taxon>
    </lineage>
</organism>